<evidence type="ECO:0000313" key="4">
    <source>
        <dbReference type="Proteomes" id="UP000789342"/>
    </source>
</evidence>
<evidence type="ECO:0000313" key="3">
    <source>
        <dbReference type="EMBL" id="CAG8493680.1"/>
    </source>
</evidence>
<feature type="domain" description="Protein kinase" evidence="2">
    <location>
        <begin position="76"/>
        <end position="495"/>
    </location>
</feature>
<dbReference type="InterPro" id="IPR008271">
    <property type="entry name" value="Ser/Thr_kinase_AS"/>
</dbReference>
<dbReference type="GO" id="GO:0005524">
    <property type="term" value="F:ATP binding"/>
    <property type="evidence" value="ECO:0007669"/>
    <property type="project" value="InterPro"/>
</dbReference>
<dbReference type="Gene3D" id="1.10.510.10">
    <property type="entry name" value="Transferase(Phosphotransferase) domain 1"/>
    <property type="match status" value="1"/>
</dbReference>
<protein>
    <submittedName>
        <fullName evidence="3">9963_t:CDS:1</fullName>
    </submittedName>
</protein>
<dbReference type="SUPFAM" id="SSF56112">
    <property type="entry name" value="Protein kinase-like (PK-like)"/>
    <property type="match status" value="1"/>
</dbReference>
<organism evidence="3 4">
    <name type="scientific">Acaulospora morrowiae</name>
    <dbReference type="NCBI Taxonomy" id="94023"/>
    <lineage>
        <taxon>Eukaryota</taxon>
        <taxon>Fungi</taxon>
        <taxon>Fungi incertae sedis</taxon>
        <taxon>Mucoromycota</taxon>
        <taxon>Glomeromycotina</taxon>
        <taxon>Glomeromycetes</taxon>
        <taxon>Diversisporales</taxon>
        <taxon>Acaulosporaceae</taxon>
        <taxon>Acaulospora</taxon>
    </lineage>
</organism>
<evidence type="ECO:0000256" key="1">
    <source>
        <dbReference type="SAM" id="MobiDB-lite"/>
    </source>
</evidence>
<dbReference type="OrthoDB" id="1738954at2759"/>
<comment type="caution">
    <text evidence="3">The sequence shown here is derived from an EMBL/GenBank/DDBJ whole genome shotgun (WGS) entry which is preliminary data.</text>
</comment>
<name>A0A9N8WLM4_9GLOM</name>
<feature type="region of interest" description="Disordered" evidence="1">
    <location>
        <begin position="565"/>
        <end position="613"/>
    </location>
</feature>
<keyword evidence="4" id="KW-1185">Reference proteome</keyword>
<sequence length="636" mass="72473">MPMIDHFRNFIRHGKQANQKLISQENNTFDSNATDNNRIYPEVKSKVDNATAVAQIVAEEREQKNKIPTYPGLERYRILEKMGEGAFSNVYKAIDTETKEKVAIKVVRKRELNYSQESGIFDYVEYNTINRNQREIQSVRMDEMVMGDTATTSVKEFKNVQSHSCHLIITVRLYISTTGVIVGETFTSRHEKETSCHRGILLFQRCQTIDCYVLTAKSLAFVKLFPLIKKYHNFIFDIENANSQKFLRSNILKEVQIMRQLKHPSIISLISFSESSEYYYLVLELMEGGELFNQIVKLTYFSEPLSRHVIVQVAEGIKYLHEESGIVHRDIKPENLLFEPIPIFPSKEPRPPPGPNDEPKEDEGEFIPGVGGGGIGKVKIADFGLSKVVWDEKTMTPCGTVGYTAPEIVKDERYSKSVDMWALGCVLYTLLCGFPPFYDESIQELTKKVEKGQYTFLSPWWDDISLSAKDLITNLLTVDPDKRYTIKQFFEHPWVKDEPFHPKPSLVPVDRSINKVTSRSIDANQLASVVEPPLMFEEILGTPGEGVRRGGKLGALNPFRNKFVHQMNDDDDHSDEDEEISSSSNEQVTSREVPNEPVKMKSGSKNSKEKSRRVAIELNLEGATLLGRRRKIPVGV</sequence>
<dbReference type="Gene3D" id="3.30.200.20">
    <property type="entry name" value="Phosphorylase Kinase, domain 1"/>
    <property type="match status" value="2"/>
</dbReference>
<dbReference type="AlphaFoldDB" id="A0A9N8WLM4"/>
<evidence type="ECO:0000259" key="2">
    <source>
        <dbReference type="PROSITE" id="PS50011"/>
    </source>
</evidence>
<dbReference type="GO" id="GO:0004672">
    <property type="term" value="F:protein kinase activity"/>
    <property type="evidence" value="ECO:0007669"/>
    <property type="project" value="InterPro"/>
</dbReference>
<proteinExistence type="predicted"/>
<gene>
    <name evidence="3" type="ORF">AMORRO_LOCUS2903</name>
</gene>
<dbReference type="EMBL" id="CAJVPV010001323">
    <property type="protein sequence ID" value="CAG8493680.1"/>
    <property type="molecule type" value="Genomic_DNA"/>
</dbReference>
<dbReference type="SMART" id="SM00220">
    <property type="entry name" value="S_TKc"/>
    <property type="match status" value="1"/>
</dbReference>
<feature type="compositionally biased region" description="Acidic residues" evidence="1">
    <location>
        <begin position="569"/>
        <end position="580"/>
    </location>
</feature>
<dbReference type="PROSITE" id="PS00108">
    <property type="entry name" value="PROTEIN_KINASE_ST"/>
    <property type="match status" value="1"/>
</dbReference>
<dbReference type="PANTHER" id="PTHR24347">
    <property type="entry name" value="SERINE/THREONINE-PROTEIN KINASE"/>
    <property type="match status" value="1"/>
</dbReference>
<feature type="region of interest" description="Disordered" evidence="1">
    <location>
        <begin position="343"/>
        <end position="364"/>
    </location>
</feature>
<dbReference type="InterPro" id="IPR011009">
    <property type="entry name" value="Kinase-like_dom_sf"/>
</dbReference>
<dbReference type="Pfam" id="PF00069">
    <property type="entry name" value="Pkinase"/>
    <property type="match status" value="1"/>
</dbReference>
<dbReference type="Proteomes" id="UP000789342">
    <property type="component" value="Unassembled WGS sequence"/>
</dbReference>
<dbReference type="PROSITE" id="PS50011">
    <property type="entry name" value="PROTEIN_KINASE_DOM"/>
    <property type="match status" value="1"/>
</dbReference>
<accession>A0A9N8WLM4</accession>
<reference evidence="3" key="1">
    <citation type="submission" date="2021-06" db="EMBL/GenBank/DDBJ databases">
        <authorList>
            <person name="Kallberg Y."/>
            <person name="Tangrot J."/>
            <person name="Rosling A."/>
        </authorList>
    </citation>
    <scope>NUCLEOTIDE SEQUENCE</scope>
    <source>
        <strain evidence="3">CL551</strain>
    </source>
</reference>
<dbReference type="InterPro" id="IPR000719">
    <property type="entry name" value="Prot_kinase_dom"/>
</dbReference>